<organism evidence="4">
    <name type="scientific">hydrothermal vent metagenome</name>
    <dbReference type="NCBI Taxonomy" id="652676"/>
    <lineage>
        <taxon>unclassified sequences</taxon>
        <taxon>metagenomes</taxon>
        <taxon>ecological metagenomes</taxon>
    </lineage>
</organism>
<dbReference type="PROSITE" id="PS51829">
    <property type="entry name" value="P_HOMO_B"/>
    <property type="match status" value="1"/>
</dbReference>
<evidence type="ECO:0000256" key="1">
    <source>
        <dbReference type="ARBA" id="ARBA00022670"/>
    </source>
</evidence>
<keyword evidence="2" id="KW-0378">Hydrolase</keyword>
<dbReference type="Gene3D" id="2.60.40.10">
    <property type="entry name" value="Immunoglobulins"/>
    <property type="match status" value="1"/>
</dbReference>
<dbReference type="EMBL" id="UOEW01000349">
    <property type="protein sequence ID" value="VAW42184.1"/>
    <property type="molecule type" value="Genomic_DNA"/>
</dbReference>
<feature type="domain" description="P/Homo B" evidence="3">
    <location>
        <begin position="242"/>
        <end position="418"/>
    </location>
</feature>
<reference evidence="4" key="1">
    <citation type="submission" date="2018-06" db="EMBL/GenBank/DDBJ databases">
        <authorList>
            <person name="Zhirakovskaya E."/>
        </authorList>
    </citation>
    <scope>NUCLEOTIDE SEQUENCE</scope>
</reference>
<feature type="non-terminal residue" evidence="4">
    <location>
        <position position="1"/>
    </location>
</feature>
<dbReference type="InterPro" id="IPR002884">
    <property type="entry name" value="P_dom"/>
</dbReference>
<gene>
    <name evidence="4" type="ORF">MNBD_GAMMA01-2048</name>
</gene>
<dbReference type="SUPFAM" id="SSF49265">
    <property type="entry name" value="Fibronectin type III"/>
    <property type="match status" value="1"/>
</dbReference>
<dbReference type="InterPro" id="IPR008979">
    <property type="entry name" value="Galactose-bd-like_sf"/>
</dbReference>
<dbReference type="GO" id="GO:0004252">
    <property type="term" value="F:serine-type endopeptidase activity"/>
    <property type="evidence" value="ECO:0007669"/>
    <property type="project" value="InterPro"/>
</dbReference>
<name>A0A3B0WEX5_9ZZZZ</name>
<dbReference type="AlphaFoldDB" id="A0A3B0WEX5"/>
<evidence type="ECO:0000259" key="3">
    <source>
        <dbReference type="PROSITE" id="PS51829"/>
    </source>
</evidence>
<dbReference type="InterPro" id="IPR036116">
    <property type="entry name" value="FN3_sf"/>
</dbReference>
<dbReference type="SUPFAM" id="SSF49785">
    <property type="entry name" value="Galactose-binding domain-like"/>
    <property type="match status" value="1"/>
</dbReference>
<dbReference type="InterPro" id="IPR013783">
    <property type="entry name" value="Ig-like_fold"/>
</dbReference>
<dbReference type="Gene3D" id="2.60.120.260">
    <property type="entry name" value="Galactose-binding domain-like"/>
    <property type="match status" value="1"/>
</dbReference>
<accession>A0A3B0WEX5</accession>
<dbReference type="GO" id="GO:0006508">
    <property type="term" value="P:proteolysis"/>
    <property type="evidence" value="ECO:0007669"/>
    <property type="project" value="UniProtKB-KW"/>
</dbReference>
<sequence>WLPDGAQRFSTQTSANIAGGFEWGDYNGLSVVNDKLAMIWTDNRSAATNTIVGTVENQFGSPTFNVLATPNTVEVCANDTGLSVQLDMSAVQSYPGVITLSESSTPGFVTGGAFSVNTLAAPFSSDYTFDVDASGTPGSATITIGSSGDDMGDIILRSTDITVNYSSAAPGASTLMMPTDGASGVLLSPTLSWSADANANSYLVEVALDNGFANVVDSATVTDTQYTTAVTLLPDTEYFWRVTTDGTCGAGVTSAVFSFSTSDLLCFTSGSPIPDNDPTGLTFVGSATETGTLESLTVSVLAEHTWLGDLIYTLEHSGTTITLQNRVIGAVNPPFGCNGNNMDVIYDDSSGTTVANACLEDGTDPALSGTHSPDDALSAFDSVEFSGDWSLNVTDNASADTGTLTEFCLFPVFEEAPACDPAPPVGDPDIIWFNGFQCVEPAP</sequence>
<evidence type="ECO:0000313" key="4">
    <source>
        <dbReference type="EMBL" id="VAW42184.1"/>
    </source>
</evidence>
<evidence type="ECO:0000256" key="2">
    <source>
        <dbReference type="ARBA" id="ARBA00022801"/>
    </source>
</evidence>
<keyword evidence="1" id="KW-0645">Protease</keyword>
<proteinExistence type="predicted"/>
<protein>
    <recommendedName>
        <fullName evidence="3">P/Homo B domain-containing protein</fullName>
    </recommendedName>
</protein>